<organism evidence="1 2">
    <name type="scientific">Candidatus Woesebacteria bacterium GW2011_GWA1_40_45</name>
    <dbReference type="NCBI Taxonomy" id="1618554"/>
    <lineage>
        <taxon>Bacteria</taxon>
        <taxon>Candidatus Woeseibacteriota</taxon>
    </lineage>
</organism>
<sequence length="80" mass="8979">MFSKLVYGKLWRLIWVGGSVVERVPDKNEVDGSIPSRPTKKPAFESGFFYLTTNPPNFSIRLQVLFVHGSCCNFGRVSGL</sequence>
<proteinExistence type="predicted"/>
<name>A0A0G0VKB1_9BACT</name>
<protein>
    <submittedName>
        <fullName evidence="1">Uncharacterized protein</fullName>
    </submittedName>
</protein>
<evidence type="ECO:0000313" key="1">
    <source>
        <dbReference type="EMBL" id="KKR63182.1"/>
    </source>
</evidence>
<comment type="caution">
    <text evidence="1">The sequence shown here is derived from an EMBL/GenBank/DDBJ whole genome shotgun (WGS) entry which is preliminary data.</text>
</comment>
<reference evidence="1 2" key="1">
    <citation type="journal article" date="2015" name="Nature">
        <title>rRNA introns, odd ribosomes, and small enigmatic genomes across a large radiation of phyla.</title>
        <authorList>
            <person name="Brown C.T."/>
            <person name="Hug L.A."/>
            <person name="Thomas B.C."/>
            <person name="Sharon I."/>
            <person name="Castelle C.J."/>
            <person name="Singh A."/>
            <person name="Wilkins M.J."/>
            <person name="Williams K.H."/>
            <person name="Banfield J.F."/>
        </authorList>
    </citation>
    <scope>NUCLEOTIDE SEQUENCE [LARGE SCALE GENOMIC DNA]</scope>
</reference>
<accession>A0A0G0VKB1</accession>
<dbReference type="EMBL" id="LBZB01000010">
    <property type="protein sequence ID" value="KKR63182.1"/>
    <property type="molecule type" value="Genomic_DNA"/>
</dbReference>
<dbReference type="Proteomes" id="UP000034613">
    <property type="component" value="Unassembled WGS sequence"/>
</dbReference>
<gene>
    <name evidence="1" type="ORF">UU03_C0010G0011</name>
</gene>
<evidence type="ECO:0000313" key="2">
    <source>
        <dbReference type="Proteomes" id="UP000034613"/>
    </source>
</evidence>
<dbReference type="AlphaFoldDB" id="A0A0G0VKB1"/>